<reference evidence="1 2" key="1">
    <citation type="submission" date="2020-03" db="EMBL/GenBank/DDBJ databases">
        <authorList>
            <person name="Wang L."/>
            <person name="He N."/>
            <person name="Li Y."/>
            <person name="Fang Y."/>
            <person name="Zhang F."/>
        </authorList>
    </citation>
    <scope>NUCLEOTIDE SEQUENCE [LARGE SCALE GENOMIC DNA]</scope>
    <source>
        <strain evidence="1 2">36D10-4-7</strain>
    </source>
</reference>
<evidence type="ECO:0000313" key="1">
    <source>
        <dbReference type="EMBL" id="NJR78104.1"/>
    </source>
</evidence>
<dbReference type="PROSITE" id="PS51318">
    <property type="entry name" value="TAT"/>
    <property type="match status" value="1"/>
</dbReference>
<dbReference type="RefSeq" id="WP_168133644.1">
    <property type="nucleotide sequence ID" value="NZ_JAAVJH010000003.1"/>
</dbReference>
<dbReference type="Pfam" id="PF07394">
    <property type="entry name" value="DUF1501"/>
    <property type="match status" value="1"/>
</dbReference>
<comment type="caution">
    <text evidence="1">The sequence shown here is derived from an EMBL/GenBank/DDBJ whole genome shotgun (WGS) entry which is preliminary data.</text>
</comment>
<dbReference type="InterPro" id="IPR010869">
    <property type="entry name" value="DUF1501"/>
</dbReference>
<accession>A0ABX1CJD8</accession>
<dbReference type="PANTHER" id="PTHR43737:SF1">
    <property type="entry name" value="DUF1501 DOMAIN-CONTAINING PROTEIN"/>
    <property type="match status" value="1"/>
</dbReference>
<dbReference type="PANTHER" id="PTHR43737">
    <property type="entry name" value="BLL7424 PROTEIN"/>
    <property type="match status" value="1"/>
</dbReference>
<proteinExistence type="predicted"/>
<dbReference type="InterPro" id="IPR006311">
    <property type="entry name" value="TAT_signal"/>
</dbReference>
<dbReference type="Proteomes" id="UP000732399">
    <property type="component" value="Unassembled WGS sequence"/>
</dbReference>
<gene>
    <name evidence="1" type="ORF">HBH26_05670</name>
</gene>
<evidence type="ECO:0000313" key="2">
    <source>
        <dbReference type="Proteomes" id="UP000732399"/>
    </source>
</evidence>
<name>A0ABX1CJD8_9SPHN</name>
<keyword evidence="2" id="KW-1185">Reference proteome</keyword>
<protein>
    <submittedName>
        <fullName evidence="1">DUF1501 domain-containing protein</fullName>
    </submittedName>
</protein>
<sequence length="462" mass="48242">MSQFQHDQSRRAFLQRSAALGMAGVAAPFVTSLGAIGEAAAATASDYKALVCVFLYGGMDYANTLVPYDQGSYDLYQRARQNIALGRDALAATALSPAVALPDGRQYALAPTMASLKPLFDAGRVAAVLNVGTLVQPTTKAQYQARSVKLPPKLFSHNDQQSYFMASQPEGATSGWGGRIGDVFQNGNGNATLTCINASGNAVYLTGRQAIQYATGTGGPVALLNNASTLYSSGAAQQALKSLMTTPPAHLMAAEHATLSKRALDTYATMASALSSAPASQFTLFPSGNALADQLKMVARMISVSSALGARRQVFFVSMGGFDLHDKLATQHPVLMGRVADAIRAFHDTTEALGVADKVTAFTASDFGRTLVSNDDGSDHGWGSMHFVVGGAVKGRRFYGTPPAIGNGTADDVGQGRLLPTIAVDQYAATLASWFGVSAGEMATVLPNIGNYDASARNLGFV</sequence>
<dbReference type="EMBL" id="JAAVJH010000003">
    <property type="protein sequence ID" value="NJR78104.1"/>
    <property type="molecule type" value="Genomic_DNA"/>
</dbReference>
<organism evidence="1 2">
    <name type="scientific">Sphingomonas corticis</name>
    <dbReference type="NCBI Taxonomy" id="2722791"/>
    <lineage>
        <taxon>Bacteria</taxon>
        <taxon>Pseudomonadati</taxon>
        <taxon>Pseudomonadota</taxon>
        <taxon>Alphaproteobacteria</taxon>
        <taxon>Sphingomonadales</taxon>
        <taxon>Sphingomonadaceae</taxon>
        <taxon>Sphingomonas</taxon>
    </lineage>
</organism>